<feature type="domain" description="DUF6533" evidence="2">
    <location>
        <begin position="25"/>
        <end position="70"/>
    </location>
</feature>
<evidence type="ECO:0000259" key="2">
    <source>
        <dbReference type="Pfam" id="PF20151"/>
    </source>
</evidence>
<dbReference type="Pfam" id="PF20151">
    <property type="entry name" value="DUF6533"/>
    <property type="match status" value="1"/>
</dbReference>
<evidence type="ECO:0000313" key="4">
    <source>
        <dbReference type="Proteomes" id="UP000230002"/>
    </source>
</evidence>
<name>A0A2G8S9H3_9APHY</name>
<comment type="caution">
    <text evidence="3">The sequence shown here is derived from an EMBL/GenBank/DDBJ whole genome shotgun (WGS) entry which is preliminary data.</text>
</comment>
<keyword evidence="1" id="KW-0812">Transmembrane</keyword>
<dbReference type="OrthoDB" id="2745134at2759"/>
<keyword evidence="4" id="KW-1185">Reference proteome</keyword>
<feature type="transmembrane region" description="Helical" evidence="1">
    <location>
        <begin position="54"/>
        <end position="74"/>
    </location>
</feature>
<protein>
    <recommendedName>
        <fullName evidence="2">DUF6533 domain-containing protein</fullName>
    </recommendedName>
</protein>
<dbReference type="AlphaFoldDB" id="A0A2G8S9H3"/>
<sequence length="92" mass="10289">MAQAGGSASVADAIAEANSGVVDNYVTVATFVLILYDYYLTFGAEVELFWKKKISRASVLFFLNRYLVLAYQLFYFRGQWGFSSLSRYAVTG</sequence>
<reference evidence="3 4" key="1">
    <citation type="journal article" date="2015" name="Sci. Rep.">
        <title>Chromosome-level genome map provides insights into diverse defense mechanisms in the medicinal fungus Ganoderma sinense.</title>
        <authorList>
            <person name="Zhu Y."/>
            <person name="Xu J."/>
            <person name="Sun C."/>
            <person name="Zhou S."/>
            <person name="Xu H."/>
            <person name="Nelson D.R."/>
            <person name="Qian J."/>
            <person name="Song J."/>
            <person name="Luo H."/>
            <person name="Xiang L."/>
            <person name="Li Y."/>
            <person name="Xu Z."/>
            <person name="Ji A."/>
            <person name="Wang L."/>
            <person name="Lu S."/>
            <person name="Hayward A."/>
            <person name="Sun W."/>
            <person name="Li X."/>
            <person name="Schwartz D.C."/>
            <person name="Wang Y."/>
            <person name="Chen S."/>
        </authorList>
    </citation>
    <scope>NUCLEOTIDE SEQUENCE [LARGE SCALE GENOMIC DNA]</scope>
    <source>
        <strain evidence="3 4">ZZ0214-1</strain>
    </source>
</reference>
<dbReference type="InterPro" id="IPR045340">
    <property type="entry name" value="DUF6533"/>
</dbReference>
<dbReference type="EMBL" id="AYKW01000015">
    <property type="protein sequence ID" value="PIL30402.1"/>
    <property type="molecule type" value="Genomic_DNA"/>
</dbReference>
<organism evidence="3 4">
    <name type="scientific">Ganoderma sinense ZZ0214-1</name>
    <dbReference type="NCBI Taxonomy" id="1077348"/>
    <lineage>
        <taxon>Eukaryota</taxon>
        <taxon>Fungi</taxon>
        <taxon>Dikarya</taxon>
        <taxon>Basidiomycota</taxon>
        <taxon>Agaricomycotina</taxon>
        <taxon>Agaricomycetes</taxon>
        <taxon>Polyporales</taxon>
        <taxon>Polyporaceae</taxon>
        <taxon>Ganoderma</taxon>
    </lineage>
</organism>
<gene>
    <name evidence="3" type="ORF">GSI_07588</name>
</gene>
<evidence type="ECO:0000256" key="1">
    <source>
        <dbReference type="SAM" id="Phobius"/>
    </source>
</evidence>
<dbReference type="Proteomes" id="UP000230002">
    <property type="component" value="Unassembled WGS sequence"/>
</dbReference>
<accession>A0A2G8S9H3</accession>
<evidence type="ECO:0000313" key="3">
    <source>
        <dbReference type="EMBL" id="PIL30402.1"/>
    </source>
</evidence>
<keyword evidence="1" id="KW-0472">Membrane</keyword>
<feature type="transmembrane region" description="Helical" evidence="1">
    <location>
        <begin position="25"/>
        <end position="42"/>
    </location>
</feature>
<keyword evidence="1" id="KW-1133">Transmembrane helix</keyword>
<proteinExistence type="predicted"/>